<keyword evidence="10" id="KW-1185">Reference proteome</keyword>
<evidence type="ECO:0000313" key="9">
    <source>
        <dbReference type="EMBL" id="SCG79627.1"/>
    </source>
</evidence>
<evidence type="ECO:0000256" key="6">
    <source>
        <dbReference type="SAM" id="MobiDB-lite"/>
    </source>
</evidence>
<sequence>MHTVLRRPDFRLLFVALLASMAAESMLLLALAIWVKDLTGSDGLAGATIFAIIAPMVLAPLVGWVVDRYRRRPFFVVANLGTALLLSPLFAVRDRDDVWIVYLVAACYGLSYLTLHATLNGLLRQLVPSELLADANGALQTVRQGLRLGGPLAGAALYAAVGGWLLTSLAMTGFVVAAAVVGLLRVTEHPPAAATLRWPAELAAGLRHLTREAALRRALLGYGLGSLVMGFTESLIFAYVDQGLDRDAAFVGVLITVQGVGGLAGGLLSPTVVRRVGELGALAAGVTLFGPAALALAWPDLRLGVLALLLAGLSLPLTMVGLSTLVQRRTPPGLLGRVTAASEALVSGPQAVSIGTGALLVGAIDYRLLFVLVGVVTTLAGLWLWQGRRLTPPTAVLPVPPNAVPPNAVPPNAVPPTAVPPTPPTPATAVPPAPAVHVPAPAGRCPTPRSTGSPAGDPDAARAARPVGWTARAVGR</sequence>
<feature type="transmembrane region" description="Helical" evidence="7">
    <location>
        <begin position="219"/>
        <end position="240"/>
    </location>
</feature>
<feature type="transmembrane region" description="Helical" evidence="7">
    <location>
        <begin position="247"/>
        <end position="267"/>
    </location>
</feature>
<name>A0A1C5KA21_9ACTN</name>
<gene>
    <name evidence="9" type="ORF">GA0070623_4700</name>
</gene>
<feature type="compositionally biased region" description="Pro residues" evidence="6">
    <location>
        <begin position="415"/>
        <end position="434"/>
    </location>
</feature>
<dbReference type="CDD" id="cd06173">
    <property type="entry name" value="MFS_MefA_like"/>
    <property type="match status" value="1"/>
</dbReference>
<dbReference type="PANTHER" id="PTHR23513:SF6">
    <property type="entry name" value="MAJOR FACILITATOR SUPERFAMILY ASSOCIATED DOMAIN-CONTAINING PROTEIN"/>
    <property type="match status" value="1"/>
</dbReference>
<dbReference type="Pfam" id="PF07690">
    <property type="entry name" value="MFS_1"/>
    <property type="match status" value="1"/>
</dbReference>
<evidence type="ECO:0000256" key="1">
    <source>
        <dbReference type="ARBA" id="ARBA00004651"/>
    </source>
</evidence>
<dbReference type="OrthoDB" id="3460055at2"/>
<keyword evidence="2" id="KW-1003">Cell membrane</keyword>
<dbReference type="PANTHER" id="PTHR23513">
    <property type="entry name" value="INTEGRAL MEMBRANE EFFLUX PROTEIN-RELATED"/>
    <property type="match status" value="1"/>
</dbReference>
<feature type="transmembrane region" description="Helical" evidence="7">
    <location>
        <begin position="366"/>
        <end position="385"/>
    </location>
</feature>
<dbReference type="InterPro" id="IPR020846">
    <property type="entry name" value="MFS_dom"/>
</dbReference>
<dbReference type="EMBL" id="LT607752">
    <property type="protein sequence ID" value="SCG79627.1"/>
    <property type="molecule type" value="Genomic_DNA"/>
</dbReference>
<feature type="transmembrane region" description="Helical" evidence="7">
    <location>
        <begin position="47"/>
        <end position="66"/>
    </location>
</feature>
<dbReference type="GO" id="GO:0005886">
    <property type="term" value="C:plasma membrane"/>
    <property type="evidence" value="ECO:0007669"/>
    <property type="project" value="UniProtKB-SubCell"/>
</dbReference>
<dbReference type="SUPFAM" id="SSF103473">
    <property type="entry name" value="MFS general substrate transporter"/>
    <property type="match status" value="1"/>
</dbReference>
<feature type="domain" description="Major facilitator superfamily (MFS) profile" evidence="8">
    <location>
        <begin position="1"/>
        <end position="190"/>
    </location>
</feature>
<comment type="subcellular location">
    <subcellularLocation>
        <location evidence="1">Cell membrane</location>
        <topology evidence="1">Multi-pass membrane protein</topology>
    </subcellularLocation>
</comment>
<dbReference type="InterPro" id="IPR011701">
    <property type="entry name" value="MFS"/>
</dbReference>
<feature type="transmembrane region" description="Helical" evidence="7">
    <location>
        <begin position="305"/>
        <end position="326"/>
    </location>
</feature>
<dbReference type="Gene3D" id="1.20.1250.20">
    <property type="entry name" value="MFS general substrate transporter like domains"/>
    <property type="match status" value="1"/>
</dbReference>
<protein>
    <submittedName>
        <fullName evidence="9">Major Facilitator Superfamily protein</fullName>
    </submittedName>
</protein>
<feature type="compositionally biased region" description="Low complexity" evidence="6">
    <location>
        <begin position="454"/>
        <end position="466"/>
    </location>
</feature>
<keyword evidence="5 7" id="KW-0472">Membrane</keyword>
<dbReference type="Proteomes" id="UP000198226">
    <property type="component" value="Chromosome I"/>
</dbReference>
<evidence type="ECO:0000256" key="7">
    <source>
        <dbReference type="SAM" id="Phobius"/>
    </source>
</evidence>
<dbReference type="PROSITE" id="PS50850">
    <property type="entry name" value="MFS"/>
    <property type="match status" value="1"/>
</dbReference>
<evidence type="ECO:0000256" key="3">
    <source>
        <dbReference type="ARBA" id="ARBA00022692"/>
    </source>
</evidence>
<dbReference type="InterPro" id="IPR036259">
    <property type="entry name" value="MFS_trans_sf"/>
</dbReference>
<dbReference type="GO" id="GO:0022857">
    <property type="term" value="F:transmembrane transporter activity"/>
    <property type="evidence" value="ECO:0007669"/>
    <property type="project" value="InterPro"/>
</dbReference>
<feature type="transmembrane region" description="Helical" evidence="7">
    <location>
        <begin position="98"/>
        <end position="115"/>
    </location>
</feature>
<evidence type="ECO:0000259" key="8">
    <source>
        <dbReference type="PROSITE" id="PS50850"/>
    </source>
</evidence>
<feature type="transmembrane region" description="Helical" evidence="7">
    <location>
        <begin position="279"/>
        <end position="298"/>
    </location>
</feature>
<evidence type="ECO:0000256" key="2">
    <source>
        <dbReference type="ARBA" id="ARBA00022475"/>
    </source>
</evidence>
<evidence type="ECO:0000256" key="5">
    <source>
        <dbReference type="ARBA" id="ARBA00023136"/>
    </source>
</evidence>
<feature type="transmembrane region" description="Helical" evidence="7">
    <location>
        <begin position="12"/>
        <end position="35"/>
    </location>
</feature>
<organism evidence="9 10">
    <name type="scientific">Micromonospora rifamycinica</name>
    <dbReference type="NCBI Taxonomy" id="291594"/>
    <lineage>
        <taxon>Bacteria</taxon>
        <taxon>Bacillati</taxon>
        <taxon>Actinomycetota</taxon>
        <taxon>Actinomycetes</taxon>
        <taxon>Micromonosporales</taxon>
        <taxon>Micromonosporaceae</taxon>
        <taxon>Micromonospora</taxon>
    </lineage>
</organism>
<keyword evidence="3 7" id="KW-0812">Transmembrane</keyword>
<dbReference type="AlphaFoldDB" id="A0A1C5KA21"/>
<proteinExistence type="predicted"/>
<feature type="transmembrane region" description="Helical" evidence="7">
    <location>
        <begin position="156"/>
        <end position="181"/>
    </location>
</feature>
<keyword evidence="4 7" id="KW-1133">Transmembrane helix</keyword>
<evidence type="ECO:0000313" key="10">
    <source>
        <dbReference type="Proteomes" id="UP000198226"/>
    </source>
</evidence>
<reference evidence="10" key="1">
    <citation type="submission" date="2016-06" db="EMBL/GenBank/DDBJ databases">
        <authorList>
            <person name="Varghese N."/>
            <person name="Submissions Spin"/>
        </authorList>
    </citation>
    <scope>NUCLEOTIDE SEQUENCE [LARGE SCALE GENOMIC DNA]</scope>
    <source>
        <strain evidence="10">DSM 44983</strain>
    </source>
</reference>
<feature type="region of interest" description="Disordered" evidence="6">
    <location>
        <begin position="415"/>
        <end position="476"/>
    </location>
</feature>
<accession>A0A1C5KA21</accession>
<evidence type="ECO:0000256" key="4">
    <source>
        <dbReference type="ARBA" id="ARBA00022989"/>
    </source>
</evidence>